<dbReference type="InterPro" id="IPR042233">
    <property type="entry name" value="Cell_div_ZapA_N"/>
</dbReference>
<evidence type="ECO:0000256" key="1">
    <source>
        <dbReference type="ARBA" id="ARBA00004496"/>
    </source>
</evidence>
<dbReference type="SUPFAM" id="SSF102829">
    <property type="entry name" value="Cell division protein ZapA-like"/>
    <property type="match status" value="1"/>
</dbReference>
<dbReference type="PANTHER" id="PTHR34981:SF1">
    <property type="entry name" value="CELL DIVISION PROTEIN ZAPA"/>
    <property type="match status" value="1"/>
</dbReference>
<dbReference type="GO" id="GO:0000921">
    <property type="term" value="P:septin ring assembly"/>
    <property type="evidence" value="ECO:0007669"/>
    <property type="project" value="TreeGrafter"/>
</dbReference>
<dbReference type="Gene3D" id="3.30.160.880">
    <property type="entry name" value="Cell division protein ZapA protomer, N-terminal domain"/>
    <property type="match status" value="1"/>
</dbReference>
<keyword evidence="11" id="KW-1185">Reference proteome</keyword>
<comment type="function">
    <text evidence="7">Activator of cell division through the inhibition of FtsZ GTPase activity, therefore promoting FtsZ assembly into bundles of protofilaments necessary for the formation of the division Z ring. It is recruited early at mid-cell but it is not essential for cell division.</text>
</comment>
<evidence type="ECO:0000256" key="9">
    <source>
        <dbReference type="ARBA" id="ARBA00033158"/>
    </source>
</evidence>
<keyword evidence="4 10" id="KW-0132">Cell division</keyword>
<reference evidence="10 11" key="1">
    <citation type="submission" date="2017-09" db="EMBL/GenBank/DDBJ databases">
        <authorList>
            <person name="Ehlers B."/>
            <person name="Leendertz F.H."/>
        </authorList>
    </citation>
    <scope>NUCLEOTIDE SEQUENCE [LARGE SCALE GENOMIC DNA]</scope>
    <source>
        <strain evidence="10 11">USBA 140</strain>
    </source>
</reference>
<evidence type="ECO:0000256" key="7">
    <source>
        <dbReference type="ARBA" id="ARBA00024910"/>
    </source>
</evidence>
<sequence>MGQVTVTINERTYTVACDDGQEEHIRQLGDYLDARARELVRTVGMVSDNLLLVMTALTVADELTDAHGELEALRGDGEAREQAEADVVESLDAVAQRISTVADRLDRS</sequence>
<dbReference type="InterPro" id="IPR036192">
    <property type="entry name" value="Cell_div_ZapA-like_sf"/>
</dbReference>
<dbReference type="AlphaFoldDB" id="A0A286GQ30"/>
<proteinExistence type="predicted"/>
<gene>
    <name evidence="10" type="ORF">SAMN05421508_10736</name>
</gene>
<dbReference type="InterPro" id="IPR007838">
    <property type="entry name" value="Cell_div_ZapA-like"/>
</dbReference>
<dbReference type="GO" id="GO:0030428">
    <property type="term" value="C:cell septum"/>
    <property type="evidence" value="ECO:0007669"/>
    <property type="project" value="TreeGrafter"/>
</dbReference>
<dbReference type="GO" id="GO:0032153">
    <property type="term" value="C:cell division site"/>
    <property type="evidence" value="ECO:0007669"/>
    <property type="project" value="TreeGrafter"/>
</dbReference>
<evidence type="ECO:0000256" key="2">
    <source>
        <dbReference type="ARBA" id="ARBA00015195"/>
    </source>
</evidence>
<evidence type="ECO:0000256" key="8">
    <source>
        <dbReference type="ARBA" id="ARBA00026068"/>
    </source>
</evidence>
<keyword evidence="6" id="KW-0131">Cell cycle</keyword>
<keyword evidence="5" id="KW-0717">Septation</keyword>
<dbReference type="Proteomes" id="UP000219621">
    <property type="component" value="Unassembled WGS sequence"/>
</dbReference>
<evidence type="ECO:0000256" key="5">
    <source>
        <dbReference type="ARBA" id="ARBA00023210"/>
    </source>
</evidence>
<comment type="subcellular location">
    <subcellularLocation>
        <location evidence="1">Cytoplasm</location>
    </subcellularLocation>
</comment>
<comment type="subunit">
    <text evidence="8">Homodimer. Interacts with FtsZ.</text>
</comment>
<accession>A0A286GQ30</accession>
<dbReference type="EMBL" id="OCNJ01000007">
    <property type="protein sequence ID" value="SOD97645.1"/>
    <property type="molecule type" value="Genomic_DNA"/>
</dbReference>
<dbReference type="Pfam" id="PF05164">
    <property type="entry name" value="ZapA"/>
    <property type="match status" value="1"/>
</dbReference>
<evidence type="ECO:0000313" key="11">
    <source>
        <dbReference type="Proteomes" id="UP000219621"/>
    </source>
</evidence>
<dbReference type="OrthoDB" id="9797575at2"/>
<dbReference type="GO" id="GO:0043093">
    <property type="term" value="P:FtsZ-dependent cytokinesis"/>
    <property type="evidence" value="ECO:0007669"/>
    <property type="project" value="TreeGrafter"/>
</dbReference>
<dbReference type="GO" id="GO:0005829">
    <property type="term" value="C:cytosol"/>
    <property type="evidence" value="ECO:0007669"/>
    <property type="project" value="TreeGrafter"/>
</dbReference>
<name>A0A286GQ30_9PROT</name>
<dbReference type="PANTHER" id="PTHR34981">
    <property type="entry name" value="CELL DIVISION PROTEIN ZAPA"/>
    <property type="match status" value="1"/>
</dbReference>
<evidence type="ECO:0000313" key="10">
    <source>
        <dbReference type="EMBL" id="SOD97645.1"/>
    </source>
</evidence>
<evidence type="ECO:0000256" key="4">
    <source>
        <dbReference type="ARBA" id="ARBA00022618"/>
    </source>
</evidence>
<keyword evidence="3" id="KW-0963">Cytoplasm</keyword>
<evidence type="ECO:0000256" key="3">
    <source>
        <dbReference type="ARBA" id="ARBA00022490"/>
    </source>
</evidence>
<dbReference type="GO" id="GO:0000917">
    <property type="term" value="P:division septum assembly"/>
    <property type="evidence" value="ECO:0007669"/>
    <property type="project" value="UniProtKB-KW"/>
</dbReference>
<organism evidence="10 11">
    <name type="scientific">Caenispirillum bisanense</name>
    <dbReference type="NCBI Taxonomy" id="414052"/>
    <lineage>
        <taxon>Bacteria</taxon>
        <taxon>Pseudomonadati</taxon>
        <taxon>Pseudomonadota</taxon>
        <taxon>Alphaproteobacteria</taxon>
        <taxon>Rhodospirillales</taxon>
        <taxon>Novispirillaceae</taxon>
        <taxon>Caenispirillum</taxon>
    </lineage>
</organism>
<protein>
    <recommendedName>
        <fullName evidence="2">Cell division protein ZapA</fullName>
    </recommendedName>
    <alternativeName>
        <fullName evidence="9">Z ring-associated protein ZapA</fullName>
    </alternativeName>
</protein>
<evidence type="ECO:0000256" key="6">
    <source>
        <dbReference type="ARBA" id="ARBA00023306"/>
    </source>
</evidence>
<dbReference type="RefSeq" id="WP_097280152.1">
    <property type="nucleotide sequence ID" value="NZ_OCNJ01000007.1"/>
</dbReference>